<dbReference type="InterPro" id="IPR016032">
    <property type="entry name" value="Sig_transdc_resp-reg_C-effctor"/>
</dbReference>
<dbReference type="Gene3D" id="1.10.10.10">
    <property type="entry name" value="Winged helix-like DNA-binding domain superfamily/Winged helix DNA-binding domain"/>
    <property type="match status" value="1"/>
</dbReference>
<accession>A0A8S5UZC4</accession>
<sequence length="90" mass="10056">MAALCKSGYTMDTQHKAIRALLSSMAPTRAEEAVRRVGLPSDEETAVLAVDVHGRSCLQVAEQLYVSVDTVKRLRRSAYQKLQDEIYTTR</sequence>
<protein>
    <submittedName>
        <fullName evidence="1">ECF sigma factor</fullName>
    </submittedName>
</protein>
<proteinExistence type="predicted"/>
<reference evidence="1" key="1">
    <citation type="journal article" date="2021" name="Proc. Natl. Acad. Sci. U.S.A.">
        <title>A Catalog of Tens of Thousands of Viruses from Human Metagenomes Reveals Hidden Associations with Chronic Diseases.</title>
        <authorList>
            <person name="Tisza M.J."/>
            <person name="Buck C.B."/>
        </authorList>
    </citation>
    <scope>NUCLEOTIDE SEQUENCE</scope>
    <source>
        <strain evidence="1">Ctu1o13</strain>
    </source>
</reference>
<dbReference type="GO" id="GO:0006355">
    <property type="term" value="P:regulation of DNA-templated transcription"/>
    <property type="evidence" value="ECO:0007669"/>
    <property type="project" value="InterPro"/>
</dbReference>
<name>A0A8S5UZC4_9CAUD</name>
<organism evidence="1">
    <name type="scientific">Siphoviridae sp. ctu1o13</name>
    <dbReference type="NCBI Taxonomy" id="2825711"/>
    <lineage>
        <taxon>Viruses</taxon>
        <taxon>Duplodnaviria</taxon>
        <taxon>Heunggongvirae</taxon>
        <taxon>Uroviricota</taxon>
        <taxon>Caudoviricetes</taxon>
    </lineage>
</organism>
<dbReference type="GO" id="GO:0003677">
    <property type="term" value="F:DNA binding"/>
    <property type="evidence" value="ECO:0007669"/>
    <property type="project" value="InterPro"/>
</dbReference>
<dbReference type="SUPFAM" id="SSF46894">
    <property type="entry name" value="C-terminal effector domain of the bipartite response regulators"/>
    <property type="match status" value="1"/>
</dbReference>
<dbReference type="EMBL" id="BK016170">
    <property type="protein sequence ID" value="DAF99722.1"/>
    <property type="molecule type" value="Genomic_DNA"/>
</dbReference>
<evidence type="ECO:0000313" key="1">
    <source>
        <dbReference type="EMBL" id="DAF99722.1"/>
    </source>
</evidence>
<dbReference type="InterPro" id="IPR036388">
    <property type="entry name" value="WH-like_DNA-bd_sf"/>
</dbReference>